<dbReference type="PATRIC" id="fig|413882.6.peg.1762"/>
<evidence type="ECO:0000256" key="4">
    <source>
        <dbReference type="PROSITE-ProRule" id="PRU00284"/>
    </source>
</evidence>
<keyword evidence="9" id="KW-1185">Reference proteome</keyword>
<dbReference type="Pfam" id="PF00015">
    <property type="entry name" value="MCPsignal"/>
    <property type="match status" value="1"/>
</dbReference>
<dbReference type="RefSeq" id="WP_047194235.1">
    <property type="nucleotide sequence ID" value="NZ_CP011371.1"/>
</dbReference>
<dbReference type="InterPro" id="IPR004090">
    <property type="entry name" value="Chemotax_Me-accpt_rcpt"/>
</dbReference>
<feature type="transmembrane region" description="Helical" evidence="5">
    <location>
        <begin position="13"/>
        <end position="33"/>
    </location>
</feature>
<dbReference type="InterPro" id="IPR003660">
    <property type="entry name" value="HAMP_dom"/>
</dbReference>
<evidence type="ECO:0000259" key="7">
    <source>
        <dbReference type="PROSITE" id="PS50885"/>
    </source>
</evidence>
<dbReference type="FunFam" id="1.10.287.950:FF:000001">
    <property type="entry name" value="Methyl-accepting chemotaxis sensory transducer"/>
    <property type="match status" value="1"/>
</dbReference>
<dbReference type="KEGG" id="pbh:AAW51_1676"/>
<dbReference type="SMART" id="SM00304">
    <property type="entry name" value="HAMP"/>
    <property type="match status" value="1"/>
</dbReference>
<dbReference type="GO" id="GO:0005886">
    <property type="term" value="C:plasma membrane"/>
    <property type="evidence" value="ECO:0007669"/>
    <property type="project" value="TreeGrafter"/>
</dbReference>
<dbReference type="GO" id="GO:0007165">
    <property type="term" value="P:signal transduction"/>
    <property type="evidence" value="ECO:0007669"/>
    <property type="project" value="UniProtKB-KW"/>
</dbReference>
<feature type="domain" description="Methyl-accepting transducer" evidence="6">
    <location>
        <begin position="269"/>
        <end position="498"/>
    </location>
</feature>
<dbReference type="CDD" id="cd06225">
    <property type="entry name" value="HAMP"/>
    <property type="match status" value="1"/>
</dbReference>
<dbReference type="Pfam" id="PF00672">
    <property type="entry name" value="HAMP"/>
    <property type="match status" value="1"/>
</dbReference>
<dbReference type="Proteomes" id="UP000035352">
    <property type="component" value="Chromosome"/>
</dbReference>
<dbReference type="EMBL" id="CP011371">
    <property type="protein sequence ID" value="AKJ28367.1"/>
    <property type="molecule type" value="Genomic_DNA"/>
</dbReference>
<feature type="domain" description="HAMP" evidence="7">
    <location>
        <begin position="212"/>
        <end position="264"/>
    </location>
</feature>
<evidence type="ECO:0000259" key="6">
    <source>
        <dbReference type="PROSITE" id="PS50111"/>
    </source>
</evidence>
<dbReference type="PANTHER" id="PTHR43531:SF14">
    <property type="entry name" value="METHYL-ACCEPTING CHEMOTAXIS PROTEIN I-RELATED"/>
    <property type="match status" value="1"/>
</dbReference>
<dbReference type="InterPro" id="IPR024478">
    <property type="entry name" value="HlyB_4HB_MCP"/>
</dbReference>
<keyword evidence="2" id="KW-0488">Methylation</keyword>
<dbReference type="GO" id="GO:0006935">
    <property type="term" value="P:chemotaxis"/>
    <property type="evidence" value="ECO:0007669"/>
    <property type="project" value="InterPro"/>
</dbReference>
<name>A0A0G3BGD2_9BURK</name>
<keyword evidence="5" id="KW-1133">Transmembrane helix</keyword>
<evidence type="ECO:0000313" key="8">
    <source>
        <dbReference type="EMBL" id="AKJ28367.1"/>
    </source>
</evidence>
<comment type="subcellular location">
    <subcellularLocation>
        <location evidence="1">Membrane</location>
    </subcellularLocation>
</comment>
<dbReference type="Gene3D" id="1.10.287.950">
    <property type="entry name" value="Methyl-accepting chemotaxis protein"/>
    <property type="match status" value="1"/>
</dbReference>
<keyword evidence="4" id="KW-0807">Transducer</keyword>
<dbReference type="PRINTS" id="PR00260">
    <property type="entry name" value="CHEMTRNSDUCR"/>
</dbReference>
<evidence type="ECO:0000256" key="5">
    <source>
        <dbReference type="SAM" id="Phobius"/>
    </source>
</evidence>
<evidence type="ECO:0000256" key="3">
    <source>
        <dbReference type="ARBA" id="ARBA00029447"/>
    </source>
</evidence>
<dbReference type="GO" id="GO:0004888">
    <property type="term" value="F:transmembrane signaling receptor activity"/>
    <property type="evidence" value="ECO:0007669"/>
    <property type="project" value="InterPro"/>
</dbReference>
<dbReference type="AlphaFoldDB" id="A0A0G3BGD2"/>
<dbReference type="SMART" id="SM00283">
    <property type="entry name" value="MA"/>
    <property type="match status" value="1"/>
</dbReference>
<reference evidence="8 9" key="1">
    <citation type="submission" date="2015-05" db="EMBL/GenBank/DDBJ databases">
        <authorList>
            <person name="Tang B."/>
            <person name="Yu Y."/>
        </authorList>
    </citation>
    <scope>NUCLEOTIDE SEQUENCE [LARGE SCALE GENOMIC DNA]</scope>
    <source>
        <strain evidence="8 9">DSM 7029</strain>
    </source>
</reference>
<comment type="similarity">
    <text evidence="3">Belongs to the methyl-accepting chemotaxis (MCP) protein family.</text>
</comment>
<sequence length="515" mass="54568">MNFLQRLSVAGKLSFGFASVLVVMALITAFSIAQLGRLKSQAAQVAEVRLTGVRDALLMAESASRYRSLEFRLLLVPAERRKEVAALLADSAKQFEQNRAAYEGAIAAEDERALYAAAIAKYAEYETTAKQVHDKLDAGHADEAQALAAGLGADKFVALRDALMTLVKYNDEHATKDTKLGDAIYAEGRNLILGALLLGVVVASLQCWRLTRAVTRPLHQAVAVAKAVSEGDLTQRLEVTGRDELAQLTRALSDMSEKLRGVVTEVRSGVESVSTASAEIATGNQDLSSRTEQTASNLQETASSMEQLTSTVGQSADTARQANQLARAAAQAAERGGQVVEQVVGNMQQINESSRKIADIISVIDGIAFQTNILALNAAVEAARAGEQGRGFAVVAGEVRTLAQRSAQASREIKSLIHASVERVESGAQLVQNAGQSMDEIVASVGRMADMMGEITSAADEQRDGIGQVNSAVSNLDQMTQQNAALVEQSAAAASSLQEQARRLAVAVGVFRTAA</sequence>
<dbReference type="InterPro" id="IPR004089">
    <property type="entry name" value="MCPsignal_dom"/>
</dbReference>
<evidence type="ECO:0000313" key="9">
    <source>
        <dbReference type="Proteomes" id="UP000035352"/>
    </source>
</evidence>
<dbReference type="STRING" id="413882.AAW51_1676"/>
<gene>
    <name evidence="8" type="primary">mcp</name>
    <name evidence="8" type="ORF">AAW51_1676</name>
</gene>
<proteinExistence type="inferred from homology"/>
<dbReference type="PROSITE" id="PS50885">
    <property type="entry name" value="HAMP"/>
    <property type="match status" value="1"/>
</dbReference>
<accession>A0A0G3BGD2</accession>
<dbReference type="PANTHER" id="PTHR43531">
    <property type="entry name" value="PROTEIN ICFG"/>
    <property type="match status" value="1"/>
</dbReference>
<dbReference type="InterPro" id="IPR051310">
    <property type="entry name" value="MCP_chemotaxis"/>
</dbReference>
<dbReference type="Pfam" id="PF12729">
    <property type="entry name" value="4HB_MCP_1"/>
    <property type="match status" value="1"/>
</dbReference>
<dbReference type="SUPFAM" id="SSF58104">
    <property type="entry name" value="Methyl-accepting chemotaxis protein (MCP) signaling domain"/>
    <property type="match status" value="1"/>
</dbReference>
<dbReference type="CDD" id="cd11386">
    <property type="entry name" value="MCP_signal"/>
    <property type="match status" value="1"/>
</dbReference>
<evidence type="ECO:0000256" key="1">
    <source>
        <dbReference type="ARBA" id="ARBA00004370"/>
    </source>
</evidence>
<dbReference type="PROSITE" id="PS50111">
    <property type="entry name" value="CHEMOTAXIS_TRANSDUC_2"/>
    <property type="match status" value="1"/>
</dbReference>
<evidence type="ECO:0000256" key="2">
    <source>
        <dbReference type="ARBA" id="ARBA00022481"/>
    </source>
</evidence>
<keyword evidence="5" id="KW-0812">Transmembrane</keyword>
<organism evidence="8 9">
    <name type="scientific">Caldimonas brevitalea</name>
    <dbReference type="NCBI Taxonomy" id="413882"/>
    <lineage>
        <taxon>Bacteria</taxon>
        <taxon>Pseudomonadati</taxon>
        <taxon>Pseudomonadota</taxon>
        <taxon>Betaproteobacteria</taxon>
        <taxon>Burkholderiales</taxon>
        <taxon>Sphaerotilaceae</taxon>
        <taxon>Caldimonas</taxon>
    </lineage>
</organism>
<protein>
    <submittedName>
        <fullName evidence="8">Methyl-accepting chemotaxis protein</fullName>
    </submittedName>
</protein>
<keyword evidence="5" id="KW-0472">Membrane</keyword>